<protein>
    <submittedName>
        <fullName evidence="1">DUF3987 domain-containing protein</fullName>
    </submittedName>
</protein>
<keyword evidence="2" id="KW-1185">Reference proteome</keyword>
<reference evidence="1 2" key="1">
    <citation type="submission" date="2024-03" db="EMBL/GenBank/DDBJ databases">
        <title>Human intestinal bacterial collection.</title>
        <authorList>
            <person name="Pauvert C."/>
            <person name="Hitch T.C.A."/>
            <person name="Clavel T."/>
        </authorList>
    </citation>
    <scope>NUCLEOTIDE SEQUENCE [LARGE SCALE GENOMIC DNA]</scope>
    <source>
        <strain evidence="1 2">CLA-JM-H11</strain>
    </source>
</reference>
<accession>A0ABV1GAK6</accession>
<dbReference type="InterPro" id="IPR025048">
    <property type="entry name" value="DUF3987"/>
</dbReference>
<dbReference type="Proteomes" id="UP001477672">
    <property type="component" value="Unassembled WGS sequence"/>
</dbReference>
<name>A0ABV1GAK6_9FIRM</name>
<comment type="caution">
    <text evidence="1">The sequence shown here is derived from an EMBL/GenBank/DDBJ whole genome shotgun (WGS) entry which is preliminary data.</text>
</comment>
<evidence type="ECO:0000313" key="1">
    <source>
        <dbReference type="EMBL" id="MEQ2518839.1"/>
    </source>
</evidence>
<dbReference type="Pfam" id="PF13148">
    <property type="entry name" value="DUF3987"/>
    <property type="match status" value="1"/>
</dbReference>
<dbReference type="EMBL" id="JBBMFA010000005">
    <property type="protein sequence ID" value="MEQ2518839.1"/>
    <property type="molecule type" value="Genomic_DNA"/>
</dbReference>
<gene>
    <name evidence="1" type="ORF">WMO24_00040</name>
</gene>
<feature type="non-terminal residue" evidence="1">
    <location>
        <position position="1"/>
    </location>
</feature>
<organism evidence="1 2">
    <name type="scientific">Ruthenibacterium intestinale</name>
    <dbReference type="NCBI Taxonomy" id="3133163"/>
    <lineage>
        <taxon>Bacteria</taxon>
        <taxon>Bacillati</taxon>
        <taxon>Bacillota</taxon>
        <taxon>Clostridia</taxon>
        <taxon>Eubacteriales</taxon>
        <taxon>Oscillospiraceae</taxon>
        <taxon>Ruthenibacterium</taxon>
    </lineage>
</organism>
<dbReference type="RefSeq" id="WP_349213957.1">
    <property type="nucleotide sequence ID" value="NZ_JBBMFA010000005.1"/>
</dbReference>
<evidence type="ECO:0000313" key="2">
    <source>
        <dbReference type="Proteomes" id="UP001477672"/>
    </source>
</evidence>
<proteinExistence type="predicted"/>
<sequence>AGRYSNKSNIDVWLKGHCGDAIYVDRMTREAECIMHPALSAILSIQPSVLDEIMSNTTMTGRGLIARFLYASPPSRIGSRVFRTQPIPPEVTAAYRSLIFRLMALPIGGDAKTVHLSEKAFDLMADYFQEHEKFLVGEGQAISDWASKYIGAVLRIAGLLHCAEMKDGKEEVTVSTMSRAIQIGKYFLTHSTYAYSMMGTDLTIQKAKFVLAKLKKKNVSMIKRSELFQMCRGKFFKKTEEIFPTLELLEGHGYIRLEEPERQSVGRPADVKIIVNPVA</sequence>